<dbReference type="SUPFAM" id="SSF48452">
    <property type="entry name" value="TPR-like"/>
    <property type="match status" value="1"/>
</dbReference>
<comment type="caution">
    <text evidence="2">The sequence shown here is derived from an EMBL/GenBank/DDBJ whole genome shotgun (WGS) entry which is preliminary data.</text>
</comment>
<dbReference type="InterPro" id="IPR011990">
    <property type="entry name" value="TPR-like_helical_dom_sf"/>
</dbReference>
<dbReference type="Gene3D" id="1.25.40.10">
    <property type="entry name" value="Tetratricopeptide repeat domain"/>
    <property type="match status" value="1"/>
</dbReference>
<sequence>MSPAPDDILAFWFERAGPARWFAVDAAFDAEVRRRYAAALFEFERTGSVEDCAWLDDPDDALALVLGLDQFPRNVWRGTAKAFAFDSDALAAAHIALAKGYDRAVPVERRAFFYMPFMHSESLADQDFCVTLCEERLDPAGSTARHARAHRDLIVRFGRFPHRNAALDRESTPEERAFLEGGGYQPGAKRPAK</sequence>
<name>A0A2U2BS72_9PROT</name>
<dbReference type="Proteomes" id="UP000245168">
    <property type="component" value="Unassembled WGS sequence"/>
</dbReference>
<dbReference type="InterPro" id="IPR010323">
    <property type="entry name" value="DUF924"/>
</dbReference>
<dbReference type="OrthoDB" id="7593450at2"/>
<feature type="region of interest" description="Disordered" evidence="1">
    <location>
        <begin position="169"/>
        <end position="193"/>
    </location>
</feature>
<keyword evidence="3" id="KW-1185">Reference proteome</keyword>
<protein>
    <submittedName>
        <fullName evidence="2">DUF924 domain-containing protein</fullName>
    </submittedName>
</protein>
<dbReference type="RefSeq" id="WP_109253572.1">
    <property type="nucleotide sequence ID" value="NZ_QEXV01000005.1"/>
</dbReference>
<feature type="compositionally biased region" description="Basic and acidic residues" evidence="1">
    <location>
        <begin position="169"/>
        <end position="178"/>
    </location>
</feature>
<evidence type="ECO:0000256" key="1">
    <source>
        <dbReference type="SAM" id="MobiDB-lite"/>
    </source>
</evidence>
<dbReference type="Pfam" id="PF06041">
    <property type="entry name" value="DUF924"/>
    <property type="match status" value="1"/>
</dbReference>
<dbReference type="Gene3D" id="1.20.58.320">
    <property type="entry name" value="TPR-like"/>
    <property type="match status" value="1"/>
</dbReference>
<reference evidence="3" key="1">
    <citation type="submission" date="2018-05" db="EMBL/GenBank/DDBJ databases">
        <authorList>
            <person name="Liu B.-T."/>
        </authorList>
    </citation>
    <scope>NUCLEOTIDE SEQUENCE [LARGE SCALE GENOMIC DNA]</scope>
    <source>
        <strain evidence="3">WD6-1</strain>
    </source>
</reference>
<proteinExistence type="predicted"/>
<accession>A0A2U2BS72</accession>
<organism evidence="2 3">
    <name type="scientific">Marinicauda salina</name>
    <dbReference type="NCBI Taxonomy" id="2135793"/>
    <lineage>
        <taxon>Bacteria</taxon>
        <taxon>Pseudomonadati</taxon>
        <taxon>Pseudomonadota</taxon>
        <taxon>Alphaproteobacteria</taxon>
        <taxon>Maricaulales</taxon>
        <taxon>Maricaulaceae</taxon>
        <taxon>Marinicauda</taxon>
    </lineage>
</organism>
<dbReference type="AlphaFoldDB" id="A0A2U2BS72"/>
<evidence type="ECO:0000313" key="3">
    <source>
        <dbReference type="Proteomes" id="UP000245168"/>
    </source>
</evidence>
<dbReference type="EMBL" id="QEXV01000005">
    <property type="protein sequence ID" value="PWE16849.1"/>
    <property type="molecule type" value="Genomic_DNA"/>
</dbReference>
<gene>
    <name evidence="2" type="ORF">DDZ18_11710</name>
</gene>
<evidence type="ECO:0000313" key="2">
    <source>
        <dbReference type="EMBL" id="PWE16849.1"/>
    </source>
</evidence>